<feature type="transmembrane region" description="Helical" evidence="5">
    <location>
        <begin position="246"/>
        <end position="265"/>
    </location>
</feature>
<feature type="transmembrane region" description="Helical" evidence="5">
    <location>
        <begin position="147"/>
        <end position="169"/>
    </location>
</feature>
<feature type="transmembrane region" description="Helical" evidence="5">
    <location>
        <begin position="123"/>
        <end position="141"/>
    </location>
</feature>
<dbReference type="EMBL" id="MEUF01000095">
    <property type="protein sequence ID" value="OGC28970.1"/>
    <property type="molecule type" value="Genomic_DNA"/>
</dbReference>
<dbReference type="InterPro" id="IPR011701">
    <property type="entry name" value="MFS"/>
</dbReference>
<evidence type="ECO:0000313" key="8">
    <source>
        <dbReference type="Proteomes" id="UP000178951"/>
    </source>
</evidence>
<feature type="transmembrane region" description="Helical" evidence="5">
    <location>
        <begin position="219"/>
        <end position="239"/>
    </location>
</feature>
<evidence type="ECO:0000256" key="5">
    <source>
        <dbReference type="SAM" id="Phobius"/>
    </source>
</evidence>
<comment type="subcellular location">
    <subcellularLocation>
        <location evidence="1">Cell membrane</location>
        <topology evidence="1">Multi-pass membrane protein</topology>
    </subcellularLocation>
</comment>
<dbReference type="InterPro" id="IPR036259">
    <property type="entry name" value="MFS_trans_sf"/>
</dbReference>
<dbReference type="InterPro" id="IPR020846">
    <property type="entry name" value="MFS_dom"/>
</dbReference>
<feature type="transmembrane region" description="Helical" evidence="5">
    <location>
        <begin position="90"/>
        <end position="114"/>
    </location>
</feature>
<feature type="transmembrane region" description="Helical" evidence="5">
    <location>
        <begin position="334"/>
        <end position="353"/>
    </location>
</feature>
<keyword evidence="2 5" id="KW-0812">Transmembrane</keyword>
<dbReference type="InterPro" id="IPR052528">
    <property type="entry name" value="Sugar_transport-like"/>
</dbReference>
<feature type="transmembrane region" description="Helical" evidence="5">
    <location>
        <begin position="271"/>
        <end position="290"/>
    </location>
</feature>
<feature type="domain" description="Major facilitator superfamily (MFS) profile" evidence="6">
    <location>
        <begin position="1"/>
        <end position="354"/>
    </location>
</feature>
<evidence type="ECO:0000313" key="7">
    <source>
        <dbReference type="EMBL" id="OGC28970.1"/>
    </source>
</evidence>
<dbReference type="PANTHER" id="PTHR23526:SF2">
    <property type="entry name" value="MAJOR FACILITATOR SUPERFAMILY (MFS) PROFILE DOMAIN-CONTAINING PROTEIN"/>
    <property type="match status" value="1"/>
</dbReference>
<dbReference type="PROSITE" id="PS50850">
    <property type="entry name" value="MFS"/>
    <property type="match status" value="1"/>
</dbReference>
<dbReference type="STRING" id="1802583.A2311_03220"/>
<dbReference type="GO" id="GO:0022857">
    <property type="term" value="F:transmembrane transporter activity"/>
    <property type="evidence" value="ECO:0007669"/>
    <property type="project" value="InterPro"/>
</dbReference>
<comment type="caution">
    <text evidence="7">The sequence shown here is derived from an EMBL/GenBank/DDBJ whole genome shotgun (WGS) entry which is preliminary data.</text>
</comment>
<dbReference type="Proteomes" id="UP000178951">
    <property type="component" value="Unassembled WGS sequence"/>
</dbReference>
<evidence type="ECO:0000256" key="3">
    <source>
        <dbReference type="ARBA" id="ARBA00022989"/>
    </source>
</evidence>
<feature type="transmembrane region" description="Helical" evidence="5">
    <location>
        <begin position="7"/>
        <end position="25"/>
    </location>
</feature>
<evidence type="ECO:0000259" key="6">
    <source>
        <dbReference type="PROSITE" id="PS50850"/>
    </source>
</evidence>
<organism evidence="7 8">
    <name type="scientific">candidate division WOR-1 bacterium RIFOXYB2_FULL_48_7</name>
    <dbReference type="NCBI Taxonomy" id="1802583"/>
    <lineage>
        <taxon>Bacteria</taxon>
        <taxon>Bacillati</taxon>
        <taxon>Saganbacteria</taxon>
    </lineage>
</organism>
<feature type="transmembrane region" description="Helical" evidence="5">
    <location>
        <begin position="31"/>
        <end position="53"/>
    </location>
</feature>
<keyword evidence="3 5" id="KW-1133">Transmembrane helix</keyword>
<proteinExistence type="predicted"/>
<dbReference type="GO" id="GO:0005886">
    <property type="term" value="C:plasma membrane"/>
    <property type="evidence" value="ECO:0007669"/>
    <property type="project" value="UniProtKB-SubCell"/>
</dbReference>
<dbReference type="SUPFAM" id="SSF103473">
    <property type="entry name" value="MFS general substrate transporter"/>
    <property type="match status" value="1"/>
</dbReference>
<feature type="transmembrane region" description="Helical" evidence="5">
    <location>
        <begin position="65"/>
        <end position="84"/>
    </location>
</feature>
<accession>A0A1F4T8X2</accession>
<feature type="transmembrane region" description="Helical" evidence="5">
    <location>
        <begin position="190"/>
        <end position="213"/>
    </location>
</feature>
<evidence type="ECO:0000256" key="1">
    <source>
        <dbReference type="ARBA" id="ARBA00004651"/>
    </source>
</evidence>
<gene>
    <name evidence="7" type="ORF">A2311_03220</name>
</gene>
<name>A0A1F4T8X2_UNCSA</name>
<dbReference type="Gene3D" id="1.20.1250.20">
    <property type="entry name" value="MFS general substrate transporter like domains"/>
    <property type="match status" value="1"/>
</dbReference>
<dbReference type="Pfam" id="PF07690">
    <property type="entry name" value="MFS_1"/>
    <property type="match status" value="1"/>
</dbReference>
<evidence type="ECO:0000256" key="2">
    <source>
        <dbReference type="ARBA" id="ARBA00022692"/>
    </source>
</evidence>
<protein>
    <recommendedName>
        <fullName evidence="6">Major facilitator superfamily (MFS) profile domain-containing protein</fullName>
    </recommendedName>
</protein>
<dbReference type="AlphaFoldDB" id="A0A1F4T8X2"/>
<dbReference type="PANTHER" id="PTHR23526">
    <property type="entry name" value="INTEGRAL MEMBRANE TRANSPORT PROTEIN-RELATED"/>
    <property type="match status" value="1"/>
</dbReference>
<feature type="transmembrane region" description="Helical" evidence="5">
    <location>
        <begin position="302"/>
        <end position="322"/>
    </location>
</feature>
<sequence>MENSNLIQLFSFAAILASSVFIPLISEQYGAGPIMVGVIVGAYNAMFMLSNYLFGYLSDKYGGKFFLRFGLLLSALVFALQIMANDLPSLFWLRALVGFAAGTFPAALTVFAYVEHKGKMGQYAGYGSLGWGIGGLLAGFIANNDTIFLLSSLFFFVAFLLSFQIGGKYEKQVEPSLLPWRIVRSNLRVYLPYFLRALGAQAIWSIFPLYLVFTGADKTLIGLTYFINLASQFFLMQYVERFRNLYLINIGLLCTVITFFGYAMFPYLPVVMAFQLLLSISFSTLQVGALQEILTNNRERSSAVGLLNSIGNFTAVIGPFLAGFIAQGFGYSGVMWFGMAISFLGLITFTTLLE</sequence>
<keyword evidence="4 5" id="KW-0472">Membrane</keyword>
<evidence type="ECO:0000256" key="4">
    <source>
        <dbReference type="ARBA" id="ARBA00023136"/>
    </source>
</evidence>
<reference evidence="7 8" key="1">
    <citation type="journal article" date="2016" name="Nat. Commun.">
        <title>Thousands of microbial genomes shed light on interconnected biogeochemical processes in an aquifer system.</title>
        <authorList>
            <person name="Anantharaman K."/>
            <person name="Brown C.T."/>
            <person name="Hug L.A."/>
            <person name="Sharon I."/>
            <person name="Castelle C.J."/>
            <person name="Probst A.J."/>
            <person name="Thomas B.C."/>
            <person name="Singh A."/>
            <person name="Wilkins M.J."/>
            <person name="Karaoz U."/>
            <person name="Brodie E.L."/>
            <person name="Williams K.H."/>
            <person name="Hubbard S.S."/>
            <person name="Banfield J.F."/>
        </authorList>
    </citation>
    <scope>NUCLEOTIDE SEQUENCE [LARGE SCALE GENOMIC DNA]</scope>
</reference>